<dbReference type="Pfam" id="PF04255">
    <property type="entry name" value="DUF433"/>
    <property type="match status" value="1"/>
</dbReference>
<dbReference type="EMBL" id="CP020370">
    <property type="protein sequence ID" value="AUB82406.1"/>
    <property type="molecule type" value="Genomic_DNA"/>
</dbReference>
<dbReference type="Proteomes" id="UP000232638">
    <property type="component" value="Chromosome"/>
</dbReference>
<name>A0A2K8U9Z8_9GAMM</name>
<accession>A0A2K8U9Z8</accession>
<dbReference type="RefSeq" id="WP_100920138.1">
    <property type="nucleotide sequence ID" value="NZ_CP020370.1"/>
</dbReference>
<dbReference type="InterPro" id="IPR009057">
    <property type="entry name" value="Homeodomain-like_sf"/>
</dbReference>
<dbReference type="SUPFAM" id="SSF46689">
    <property type="entry name" value="Homeodomain-like"/>
    <property type="match status" value="1"/>
</dbReference>
<dbReference type="OrthoDB" id="9809515at2"/>
<dbReference type="PANTHER" id="PTHR34849">
    <property type="entry name" value="SSL5025 PROTEIN"/>
    <property type="match status" value="1"/>
</dbReference>
<dbReference type="PANTHER" id="PTHR34849:SF3">
    <property type="entry name" value="SSR2962 PROTEIN"/>
    <property type="match status" value="1"/>
</dbReference>
<evidence type="ECO:0000256" key="1">
    <source>
        <dbReference type="SAM" id="MobiDB-lite"/>
    </source>
</evidence>
<sequence>MSKDELLARISVDPGVCFGKPCITGHRIWVSLVLDLLAAGWSHREILDNYPGLDDADVLVCIAYGAEMTHTSPGQRPGVASFHQPGPERA</sequence>
<dbReference type="InterPro" id="IPR007367">
    <property type="entry name" value="DUF433"/>
</dbReference>
<dbReference type="InterPro" id="IPR036388">
    <property type="entry name" value="WH-like_DNA-bd_sf"/>
</dbReference>
<feature type="region of interest" description="Disordered" evidence="1">
    <location>
        <begin position="69"/>
        <end position="90"/>
    </location>
</feature>
<dbReference type="KEGG" id="tsy:THSYN_16620"/>
<proteinExistence type="predicted"/>
<gene>
    <name evidence="2" type="ORF">THSYN_16620</name>
</gene>
<reference evidence="2 3" key="1">
    <citation type="submission" date="2017-03" db="EMBL/GenBank/DDBJ databases">
        <title>Complete genome sequence of Candidatus 'Thiodictyon syntrophicum' sp. nov. strain Cad16T, a photolithoautotroph purple sulfur bacterium isolated from an alpine meromictic lake.</title>
        <authorList>
            <person name="Luedin S.M."/>
            <person name="Pothier J.F."/>
            <person name="Danza F."/>
            <person name="Storelli N."/>
            <person name="Wittwer M."/>
            <person name="Tonolla M."/>
        </authorList>
    </citation>
    <scope>NUCLEOTIDE SEQUENCE [LARGE SCALE GENOMIC DNA]</scope>
    <source>
        <strain evidence="2 3">Cad16T</strain>
    </source>
</reference>
<evidence type="ECO:0000313" key="2">
    <source>
        <dbReference type="EMBL" id="AUB82406.1"/>
    </source>
</evidence>
<dbReference type="Gene3D" id="1.10.10.10">
    <property type="entry name" value="Winged helix-like DNA-binding domain superfamily/Winged helix DNA-binding domain"/>
    <property type="match status" value="1"/>
</dbReference>
<evidence type="ECO:0000313" key="3">
    <source>
        <dbReference type="Proteomes" id="UP000232638"/>
    </source>
</evidence>
<keyword evidence="3" id="KW-1185">Reference proteome</keyword>
<dbReference type="AlphaFoldDB" id="A0A2K8U9Z8"/>
<organism evidence="2 3">
    <name type="scientific">Candidatus Thiodictyon syntrophicum</name>
    <dbReference type="NCBI Taxonomy" id="1166950"/>
    <lineage>
        <taxon>Bacteria</taxon>
        <taxon>Pseudomonadati</taxon>
        <taxon>Pseudomonadota</taxon>
        <taxon>Gammaproteobacteria</taxon>
        <taxon>Chromatiales</taxon>
        <taxon>Chromatiaceae</taxon>
        <taxon>Thiodictyon</taxon>
    </lineage>
</organism>
<protein>
    <recommendedName>
        <fullName evidence="4">DUF433 domain-containing protein</fullName>
    </recommendedName>
</protein>
<evidence type="ECO:0008006" key="4">
    <source>
        <dbReference type="Google" id="ProtNLM"/>
    </source>
</evidence>